<accession>A0ABP8RXX4</accession>
<keyword evidence="3" id="KW-1185">Reference proteome</keyword>
<evidence type="ECO:0000313" key="3">
    <source>
        <dbReference type="Proteomes" id="UP001501598"/>
    </source>
</evidence>
<feature type="region of interest" description="Disordered" evidence="1">
    <location>
        <begin position="17"/>
        <end position="42"/>
    </location>
</feature>
<evidence type="ECO:0000313" key="2">
    <source>
        <dbReference type="EMBL" id="GAA4552075.1"/>
    </source>
</evidence>
<feature type="compositionally biased region" description="Basic and acidic residues" evidence="1">
    <location>
        <begin position="30"/>
        <end position="42"/>
    </location>
</feature>
<comment type="caution">
    <text evidence="2">The sequence shown here is derived from an EMBL/GenBank/DDBJ whole genome shotgun (WGS) entry which is preliminary data.</text>
</comment>
<reference evidence="3" key="1">
    <citation type="journal article" date="2019" name="Int. J. Syst. Evol. Microbiol.">
        <title>The Global Catalogue of Microorganisms (GCM) 10K type strain sequencing project: providing services to taxonomists for standard genome sequencing and annotation.</title>
        <authorList>
            <consortium name="The Broad Institute Genomics Platform"/>
            <consortium name="The Broad Institute Genome Sequencing Center for Infectious Disease"/>
            <person name="Wu L."/>
            <person name="Ma J."/>
        </authorList>
    </citation>
    <scope>NUCLEOTIDE SEQUENCE [LARGE SCALE GENOMIC DNA]</scope>
    <source>
        <strain evidence="3">JCM 17906</strain>
    </source>
</reference>
<proteinExistence type="predicted"/>
<organism evidence="2 3">
    <name type="scientific">Pseudonocardia xishanensis</name>
    <dbReference type="NCBI Taxonomy" id="630995"/>
    <lineage>
        <taxon>Bacteria</taxon>
        <taxon>Bacillati</taxon>
        <taxon>Actinomycetota</taxon>
        <taxon>Actinomycetes</taxon>
        <taxon>Pseudonocardiales</taxon>
        <taxon>Pseudonocardiaceae</taxon>
        <taxon>Pseudonocardia</taxon>
    </lineage>
</organism>
<name>A0ABP8RXX4_9PSEU</name>
<sequence>MRVAAVLAQQVAGVHQRGERVGGPGLRTQVRREHPEGRHRELQRRAAGLVAPDDLPLLEEAVEVGDGLPLEQAESLLALGTALRRCGRRVEARAPLRRGLDLALGCGAGAVAGRARAELVAAGARPRRLRTSGADALSAGAGTGR</sequence>
<evidence type="ECO:0000256" key="1">
    <source>
        <dbReference type="SAM" id="MobiDB-lite"/>
    </source>
</evidence>
<dbReference type="Proteomes" id="UP001501598">
    <property type="component" value="Unassembled WGS sequence"/>
</dbReference>
<protein>
    <submittedName>
        <fullName evidence="2">Uncharacterized protein</fullName>
    </submittedName>
</protein>
<dbReference type="EMBL" id="BAABGT010000070">
    <property type="protein sequence ID" value="GAA4552075.1"/>
    <property type="molecule type" value="Genomic_DNA"/>
</dbReference>
<gene>
    <name evidence="2" type="ORF">GCM10023175_45130</name>
</gene>